<dbReference type="SMART" id="SM00431">
    <property type="entry name" value="SCAN"/>
    <property type="match status" value="1"/>
</dbReference>
<feature type="domain" description="SCAN box" evidence="4">
    <location>
        <begin position="79"/>
        <end position="144"/>
    </location>
</feature>
<accession>A0A7J8FCZ9</accession>
<feature type="region of interest" description="Disordered" evidence="3">
    <location>
        <begin position="1"/>
        <end position="35"/>
    </location>
</feature>
<dbReference type="Gene3D" id="1.10.4020.10">
    <property type="entry name" value="DNA breaking-rejoining enzymes"/>
    <property type="match status" value="1"/>
</dbReference>
<reference evidence="5 6" key="1">
    <citation type="journal article" date="2020" name="Nature">
        <title>Six reference-quality genomes reveal evolution of bat adaptations.</title>
        <authorList>
            <person name="Jebb D."/>
            <person name="Huang Z."/>
            <person name="Pippel M."/>
            <person name="Hughes G.M."/>
            <person name="Lavrichenko K."/>
            <person name="Devanna P."/>
            <person name="Winkler S."/>
            <person name="Jermiin L.S."/>
            <person name="Skirmuntt E.C."/>
            <person name="Katzourakis A."/>
            <person name="Burkitt-Gray L."/>
            <person name="Ray D.A."/>
            <person name="Sullivan K.A.M."/>
            <person name="Roscito J.G."/>
            <person name="Kirilenko B.M."/>
            <person name="Davalos L.M."/>
            <person name="Corthals A.P."/>
            <person name="Power M.L."/>
            <person name="Jones G."/>
            <person name="Ransome R.D."/>
            <person name="Dechmann D.K.N."/>
            <person name="Locatelli A.G."/>
            <person name="Puechmaille S.J."/>
            <person name="Fedrigo O."/>
            <person name="Jarvis E.D."/>
            <person name="Hiller M."/>
            <person name="Vernes S.C."/>
            <person name="Myers E.W."/>
            <person name="Teeling E.C."/>
        </authorList>
    </citation>
    <scope>NUCLEOTIDE SEQUENCE [LARGE SCALE GENOMIC DNA]</scope>
    <source>
        <strain evidence="5">MMolMol1</strain>
        <tissue evidence="5">Muscle</tissue>
    </source>
</reference>
<dbReference type="PANTHER" id="PTHR45935:SF14">
    <property type="entry name" value="SCAN BOX DOMAIN-CONTAINING PROTEIN"/>
    <property type="match status" value="1"/>
</dbReference>
<sequence length="150" mass="17007">METEGDPETQGDREVHNDQIMPPPNEMMVKGPEDDLIAAPQAQLPQEPSGCPPKCLEEGCVEDVETVPGRNPLNPAAFRQMFRKFRYEDGSGPRDVLRHLLELARQWLRPDINTKEQIVDLLVQEQFQAVLPEELRAHEQKCPPGVRFTG</sequence>
<proteinExistence type="predicted"/>
<evidence type="ECO:0000313" key="6">
    <source>
        <dbReference type="Proteomes" id="UP000550707"/>
    </source>
</evidence>
<dbReference type="AlphaFoldDB" id="A0A7J8FCZ9"/>
<comment type="subcellular location">
    <subcellularLocation>
        <location evidence="2">Nucleus</location>
    </subcellularLocation>
</comment>
<dbReference type="PANTHER" id="PTHR45935">
    <property type="entry name" value="PROTEIN ZBED8-RELATED"/>
    <property type="match status" value="1"/>
</dbReference>
<dbReference type="PROSITE" id="PS50804">
    <property type="entry name" value="SCAN_BOX"/>
    <property type="match status" value="1"/>
</dbReference>
<evidence type="ECO:0000256" key="1">
    <source>
        <dbReference type="ARBA" id="ARBA00023242"/>
    </source>
</evidence>
<organism evidence="5 6">
    <name type="scientific">Molossus molossus</name>
    <name type="common">Pallas' mastiff bat</name>
    <name type="synonym">Vespertilio molossus</name>
    <dbReference type="NCBI Taxonomy" id="27622"/>
    <lineage>
        <taxon>Eukaryota</taxon>
        <taxon>Metazoa</taxon>
        <taxon>Chordata</taxon>
        <taxon>Craniata</taxon>
        <taxon>Vertebrata</taxon>
        <taxon>Euteleostomi</taxon>
        <taxon>Mammalia</taxon>
        <taxon>Eutheria</taxon>
        <taxon>Laurasiatheria</taxon>
        <taxon>Chiroptera</taxon>
        <taxon>Yangochiroptera</taxon>
        <taxon>Molossidae</taxon>
        <taxon>Molossus</taxon>
    </lineage>
</organism>
<dbReference type="InterPro" id="IPR038269">
    <property type="entry name" value="SCAN_sf"/>
</dbReference>
<comment type="caution">
    <text evidence="5">The sequence shown here is derived from an EMBL/GenBank/DDBJ whole genome shotgun (WGS) entry which is preliminary data.</text>
</comment>
<dbReference type="EMBL" id="JACASF010000012">
    <property type="protein sequence ID" value="KAF6445052.1"/>
    <property type="molecule type" value="Genomic_DNA"/>
</dbReference>
<dbReference type="Proteomes" id="UP000550707">
    <property type="component" value="Unassembled WGS sequence"/>
</dbReference>
<dbReference type="InterPro" id="IPR003309">
    <property type="entry name" value="SCAN_dom"/>
</dbReference>
<keyword evidence="1 2" id="KW-0539">Nucleus</keyword>
<dbReference type="GO" id="GO:0005634">
    <property type="term" value="C:nucleus"/>
    <property type="evidence" value="ECO:0007669"/>
    <property type="project" value="UniProtKB-SubCell"/>
</dbReference>
<dbReference type="FunCoup" id="A0A7J8FCZ9">
    <property type="interactions" value="2"/>
</dbReference>
<gene>
    <name evidence="5" type="ORF">HJG59_016121</name>
</gene>
<dbReference type="InParanoid" id="A0A7J8FCZ9"/>
<dbReference type="SUPFAM" id="SSF47353">
    <property type="entry name" value="Retrovirus capsid dimerization domain-like"/>
    <property type="match status" value="1"/>
</dbReference>
<keyword evidence="6" id="KW-1185">Reference proteome</keyword>
<evidence type="ECO:0000256" key="2">
    <source>
        <dbReference type="PROSITE-ProRule" id="PRU00187"/>
    </source>
</evidence>
<name>A0A7J8FCZ9_MOLMO</name>
<protein>
    <recommendedName>
        <fullName evidence="4">SCAN box domain-containing protein</fullName>
    </recommendedName>
</protein>
<evidence type="ECO:0000256" key="3">
    <source>
        <dbReference type="SAM" id="MobiDB-lite"/>
    </source>
</evidence>
<dbReference type="InterPro" id="IPR050916">
    <property type="entry name" value="SCAN-C2H2_zinc_finger"/>
</dbReference>
<evidence type="ECO:0000259" key="4">
    <source>
        <dbReference type="PROSITE" id="PS50804"/>
    </source>
</evidence>
<dbReference type="Pfam" id="PF02023">
    <property type="entry name" value="SCAN"/>
    <property type="match status" value="1"/>
</dbReference>
<evidence type="ECO:0000313" key="5">
    <source>
        <dbReference type="EMBL" id="KAF6445052.1"/>
    </source>
</evidence>